<dbReference type="GO" id="GO:0008817">
    <property type="term" value="F:corrinoid adenosyltransferase activity"/>
    <property type="evidence" value="ECO:0007669"/>
    <property type="project" value="UniProtKB-UniRule"/>
</dbReference>
<evidence type="ECO:0000256" key="8">
    <source>
        <dbReference type="PIRNR" id="PIRNR015617"/>
    </source>
</evidence>
<accession>A0A545TCT9</accession>
<comment type="subcellular location">
    <subcellularLocation>
        <location evidence="8">Cytoplasm</location>
    </subcellularLocation>
</comment>
<dbReference type="NCBIfam" id="TIGR00708">
    <property type="entry name" value="cobA"/>
    <property type="match status" value="1"/>
</dbReference>
<keyword evidence="4 8" id="KW-0627">Porphyrin biosynthesis</keyword>
<dbReference type="PANTHER" id="PTHR46638">
    <property type="entry name" value="CORRINOID ADENOSYLTRANSFERASE"/>
    <property type="match status" value="1"/>
</dbReference>
<name>A0A545TCT9_9GAMM</name>
<evidence type="ECO:0000256" key="3">
    <source>
        <dbReference type="ARBA" id="ARBA00012454"/>
    </source>
</evidence>
<dbReference type="SUPFAM" id="SSF52540">
    <property type="entry name" value="P-loop containing nucleoside triphosphate hydrolases"/>
    <property type="match status" value="1"/>
</dbReference>
<evidence type="ECO:0000256" key="2">
    <source>
        <dbReference type="ARBA" id="ARBA00007487"/>
    </source>
</evidence>
<proteinExistence type="inferred from homology"/>
<comment type="catalytic activity">
    <reaction evidence="7 8">
        <text>2 cob(II)alamin + reduced [electron-transfer flavoprotein] + 2 ATP = 2 adenosylcob(III)alamin + 2 triphosphate + oxidized [electron-transfer flavoprotein] + 3 H(+)</text>
        <dbReference type="Rhea" id="RHEA:28671"/>
        <dbReference type="Rhea" id="RHEA-COMP:10685"/>
        <dbReference type="Rhea" id="RHEA-COMP:10686"/>
        <dbReference type="ChEBI" id="CHEBI:15378"/>
        <dbReference type="ChEBI" id="CHEBI:16304"/>
        <dbReference type="ChEBI" id="CHEBI:18036"/>
        <dbReference type="ChEBI" id="CHEBI:18408"/>
        <dbReference type="ChEBI" id="CHEBI:30616"/>
        <dbReference type="ChEBI" id="CHEBI:57692"/>
        <dbReference type="ChEBI" id="CHEBI:58307"/>
        <dbReference type="EC" id="2.5.1.17"/>
    </reaction>
</comment>
<dbReference type="GO" id="GO:0009236">
    <property type="term" value="P:cobalamin biosynthetic process"/>
    <property type="evidence" value="ECO:0007669"/>
    <property type="project" value="UniProtKB-UniRule"/>
</dbReference>
<dbReference type="InterPro" id="IPR027417">
    <property type="entry name" value="P-loop_NTPase"/>
</dbReference>
<evidence type="ECO:0000256" key="7">
    <source>
        <dbReference type="ARBA" id="ARBA00048692"/>
    </source>
</evidence>
<dbReference type="GO" id="GO:0005524">
    <property type="term" value="F:ATP binding"/>
    <property type="evidence" value="ECO:0007669"/>
    <property type="project" value="UniProtKB-UniRule"/>
</dbReference>
<keyword evidence="8" id="KW-0067">ATP-binding</keyword>
<dbReference type="OrthoDB" id="9810309at2"/>
<protein>
    <recommendedName>
        <fullName evidence="3 8">Corrinoid adenosyltransferase</fullName>
        <ecNumber evidence="3 8">2.5.1.17</ecNumber>
    </recommendedName>
    <alternativeName>
        <fullName evidence="8">Cob(II)alamin adenosyltransferase</fullName>
    </alternativeName>
    <alternativeName>
        <fullName evidence="8">Cob(II)yrinic acid a,c-diamide adenosyltransferase</fullName>
    </alternativeName>
</protein>
<comment type="catalytic activity">
    <reaction evidence="6 8">
        <text>2 cob(II)yrinate a,c diamide + reduced [electron-transfer flavoprotein] + 2 ATP = 2 adenosylcob(III)yrinate a,c-diamide + 2 triphosphate + oxidized [electron-transfer flavoprotein] + 3 H(+)</text>
        <dbReference type="Rhea" id="RHEA:11528"/>
        <dbReference type="Rhea" id="RHEA-COMP:10685"/>
        <dbReference type="Rhea" id="RHEA-COMP:10686"/>
        <dbReference type="ChEBI" id="CHEBI:15378"/>
        <dbReference type="ChEBI" id="CHEBI:18036"/>
        <dbReference type="ChEBI" id="CHEBI:30616"/>
        <dbReference type="ChEBI" id="CHEBI:57692"/>
        <dbReference type="ChEBI" id="CHEBI:58307"/>
        <dbReference type="ChEBI" id="CHEBI:58503"/>
        <dbReference type="ChEBI" id="CHEBI:58537"/>
        <dbReference type="EC" id="2.5.1.17"/>
    </reaction>
</comment>
<evidence type="ECO:0000256" key="5">
    <source>
        <dbReference type="ARBA" id="ARBA00024929"/>
    </source>
</evidence>
<dbReference type="PIRSF" id="PIRSF015617">
    <property type="entry name" value="Adensltrnsf_CobA"/>
    <property type="match status" value="1"/>
</dbReference>
<reference evidence="9 10" key="1">
    <citation type="submission" date="2019-06" db="EMBL/GenBank/DDBJ databases">
        <title>Draft genome of Aliikangiella marina GYP-15.</title>
        <authorList>
            <person name="Wang G."/>
        </authorList>
    </citation>
    <scope>NUCLEOTIDE SEQUENCE [LARGE SCALE GENOMIC DNA]</scope>
    <source>
        <strain evidence="9 10">GYP-15</strain>
    </source>
</reference>
<dbReference type="InterPro" id="IPR003724">
    <property type="entry name" value="CblAdoTrfase_CobA"/>
</dbReference>
<evidence type="ECO:0000256" key="6">
    <source>
        <dbReference type="ARBA" id="ARBA00048555"/>
    </source>
</evidence>
<dbReference type="PANTHER" id="PTHR46638:SF1">
    <property type="entry name" value="CORRINOID ADENOSYLTRANSFERASE"/>
    <property type="match status" value="1"/>
</dbReference>
<dbReference type="AlphaFoldDB" id="A0A545TCT9"/>
<evidence type="ECO:0000256" key="1">
    <source>
        <dbReference type="ARBA" id="ARBA00005121"/>
    </source>
</evidence>
<evidence type="ECO:0000313" key="10">
    <source>
        <dbReference type="Proteomes" id="UP000317839"/>
    </source>
</evidence>
<keyword evidence="8" id="KW-0547">Nucleotide-binding</keyword>
<keyword evidence="10" id="KW-1185">Reference proteome</keyword>
<organism evidence="9 10">
    <name type="scientific">Aliikangiella marina</name>
    <dbReference type="NCBI Taxonomy" id="1712262"/>
    <lineage>
        <taxon>Bacteria</taxon>
        <taxon>Pseudomonadati</taxon>
        <taxon>Pseudomonadota</taxon>
        <taxon>Gammaproteobacteria</taxon>
        <taxon>Oceanospirillales</taxon>
        <taxon>Pleioneaceae</taxon>
        <taxon>Aliikangiella</taxon>
    </lineage>
</organism>
<dbReference type="GO" id="GO:0005737">
    <property type="term" value="C:cytoplasm"/>
    <property type="evidence" value="ECO:0007669"/>
    <property type="project" value="UniProtKB-SubCell"/>
</dbReference>
<gene>
    <name evidence="9" type="primary">cobO</name>
    <name evidence="9" type="ORF">FLL45_08625</name>
</gene>
<dbReference type="Gene3D" id="3.40.50.300">
    <property type="entry name" value="P-loop containing nucleotide triphosphate hydrolases"/>
    <property type="match status" value="1"/>
</dbReference>
<evidence type="ECO:0000256" key="4">
    <source>
        <dbReference type="ARBA" id="ARBA00023244"/>
    </source>
</evidence>
<dbReference type="EC" id="2.5.1.17" evidence="3 8"/>
<keyword evidence="8" id="KW-0169">Cobalamin biosynthesis</keyword>
<dbReference type="Pfam" id="PF02572">
    <property type="entry name" value="CobA_CobO_BtuR"/>
    <property type="match status" value="1"/>
</dbReference>
<comment type="similarity">
    <text evidence="2 8">Belongs to the Cob(I)alamin adenosyltransferase family.</text>
</comment>
<keyword evidence="8" id="KW-0963">Cytoplasm</keyword>
<sequence length="198" mass="22057">MMDKQAKHKIKSQKLKEKVDSHVAQAQTERGVVLIITGNGKGKSTAGFGTVARCVGHGYQAAVVQFIKGTWDCGERTLLEQHDVPFAVMGTGFTWETQDRESDIAAAEKVWREAKLFLADPQYHLVLLDELTYMLGYDYLNKEEVIEVINNRPKNQSVVITGRGAIKALKDIADTVSEIKDIKHAFKAGIKARKGVDW</sequence>
<keyword evidence="8 9" id="KW-0808">Transferase</keyword>
<dbReference type="UniPathway" id="UPA00148">
    <property type="reaction ID" value="UER00233"/>
</dbReference>
<dbReference type="Proteomes" id="UP000317839">
    <property type="component" value="Unassembled WGS sequence"/>
</dbReference>
<evidence type="ECO:0000313" key="9">
    <source>
        <dbReference type="EMBL" id="TQV74996.1"/>
    </source>
</evidence>
<comment type="caution">
    <text evidence="9">The sequence shown here is derived from an EMBL/GenBank/DDBJ whole genome shotgun (WGS) entry which is preliminary data.</text>
</comment>
<comment type="function">
    <text evidence="5 8">Required for both de novo synthesis of the corrin ring for the assimilation of exogenous corrinoids. Participates in the adenosylation of a variety of incomplete and complete corrinoids.</text>
</comment>
<dbReference type="GO" id="GO:0006779">
    <property type="term" value="P:porphyrin-containing compound biosynthetic process"/>
    <property type="evidence" value="ECO:0007669"/>
    <property type="project" value="UniProtKB-UniRule"/>
</dbReference>
<dbReference type="EMBL" id="VIKR01000002">
    <property type="protein sequence ID" value="TQV74996.1"/>
    <property type="molecule type" value="Genomic_DNA"/>
</dbReference>
<dbReference type="CDD" id="cd00561">
    <property type="entry name" value="CobA_ACA"/>
    <property type="match status" value="1"/>
</dbReference>
<dbReference type="NCBIfam" id="NF004637">
    <property type="entry name" value="PRK05986.1"/>
    <property type="match status" value="1"/>
</dbReference>
<comment type="pathway">
    <text evidence="1 8">Cofactor biosynthesis; adenosylcobalamin biosynthesis; adenosylcobalamin from cob(II)yrinate a,c-diamide: step 2/7.</text>
</comment>